<name>A0A915KRP0_ROMCU</name>
<accession>A0A915KRP0</accession>
<sequence length="835" mass="92990">MLNFSYVISQQGNLTSLCATTVPVYGCLKQCTASAWKNVVAVQLAYMNNTLCSGTLNTGLGLGLWVYSEKSIPAYGPALPNPCEFYDHDKFREFLITKILNGEKAAFRNQTFSEKRFRTMDTLLKDMYIKYLNSAPIRKASSPKTSSENDNGHRPSSKIGNRTPQDQQAVKEFLLVGEVKHWLQVFLAVLLGNPHESCVQTNLLYKQPWEPDLLYSDLPKMDIISSDSWDNNSLVCVTELNGVLLIKDKGSILLMDNYCFVQQVRIVENFDLLLVRCEKGKDAYLSAFSLQYVRSVIRASKSLTKKDCCGQKISGSKGCHVFSMTGNDSFRLTLALCTGRKLSIYRARMKNQQIFDSNIMDFFELIREINCNEEPFKMSIFESGLHADIKIAILAKSDLSILTIEDSSSITVYRPTNTKIARESSLIVSSDLDTEDILLTSQSKPCMNYNPFEFSENQKNSTLIFDLFENDFSSPLSITWTNNPSSVAYCFPFILAFGSDTIEIRLGVNGNLFASLSMAGVSLLASKEDIFFVTTGESGDGKCGPMTIVSEPKVRVTKSSLPASFLTSAAMYPKPKCLPTVKCSFYKISVKNLLKGGRTSSSHSKATTSASSHGSETKTSFGDSFSASISPGSCASNIGSSSSDCHRVSDDSQYYQFDKPCFVSYKPDTVRLAKPSTDLPIDLMNRVSINSDSGLSFESNMNEEDRKLCQNLGQRQLQMNQVPHFGPKDECQNSQIFVFQILFLGYWLKQMTSTSSLSNLGGILFCLRNEVVERSEKRISFHGQLATKDDELKKIAAKIIPPQSFQQVENPDSDGEVGPHDVSKLDYYAIIMQIY</sequence>
<reference evidence="4" key="1">
    <citation type="submission" date="2022-11" db="UniProtKB">
        <authorList>
            <consortium name="WormBaseParasite"/>
        </authorList>
    </citation>
    <scope>IDENTIFICATION</scope>
</reference>
<dbReference type="InterPro" id="IPR050989">
    <property type="entry name" value="Rap1_Ran_GAP"/>
</dbReference>
<dbReference type="GO" id="GO:0051056">
    <property type="term" value="P:regulation of small GTPase mediated signal transduction"/>
    <property type="evidence" value="ECO:0007669"/>
    <property type="project" value="InterPro"/>
</dbReference>
<dbReference type="Proteomes" id="UP000887565">
    <property type="component" value="Unplaced"/>
</dbReference>
<evidence type="ECO:0000256" key="1">
    <source>
        <dbReference type="SAM" id="MobiDB-lite"/>
    </source>
</evidence>
<keyword evidence="3" id="KW-1185">Reference proteome</keyword>
<dbReference type="SUPFAM" id="SSF111347">
    <property type="entry name" value="Rap/Ran-GAP"/>
    <property type="match status" value="1"/>
</dbReference>
<proteinExistence type="predicted"/>
<dbReference type="InterPro" id="IPR001180">
    <property type="entry name" value="CNH_dom"/>
</dbReference>
<feature type="region of interest" description="Disordered" evidence="1">
    <location>
        <begin position="139"/>
        <end position="165"/>
    </location>
</feature>
<feature type="domain" description="CNH" evidence="2">
    <location>
        <begin position="220"/>
        <end position="531"/>
    </location>
</feature>
<dbReference type="PANTHER" id="PTHR15711:SF62">
    <property type="entry name" value="GTPASE-ACTIVATING RAP_RAN-GAP DOMAIN-LIKE PROTEIN 3"/>
    <property type="match status" value="1"/>
</dbReference>
<dbReference type="PROSITE" id="PS50219">
    <property type="entry name" value="CNH"/>
    <property type="match status" value="1"/>
</dbReference>
<feature type="region of interest" description="Disordered" evidence="1">
    <location>
        <begin position="596"/>
        <end position="618"/>
    </location>
</feature>
<organism evidence="3 4">
    <name type="scientific">Romanomermis culicivorax</name>
    <name type="common">Nematode worm</name>
    <dbReference type="NCBI Taxonomy" id="13658"/>
    <lineage>
        <taxon>Eukaryota</taxon>
        <taxon>Metazoa</taxon>
        <taxon>Ecdysozoa</taxon>
        <taxon>Nematoda</taxon>
        <taxon>Enoplea</taxon>
        <taxon>Dorylaimia</taxon>
        <taxon>Mermithida</taxon>
        <taxon>Mermithoidea</taxon>
        <taxon>Mermithidae</taxon>
        <taxon>Romanomermis</taxon>
    </lineage>
</organism>
<dbReference type="GO" id="GO:0005096">
    <property type="term" value="F:GTPase activator activity"/>
    <property type="evidence" value="ECO:0007669"/>
    <property type="project" value="InterPro"/>
</dbReference>
<protein>
    <submittedName>
        <fullName evidence="4">CNH domain-containing protein</fullName>
    </submittedName>
</protein>
<feature type="compositionally biased region" description="Low complexity" evidence="1">
    <location>
        <begin position="599"/>
        <end position="614"/>
    </location>
</feature>
<evidence type="ECO:0000313" key="3">
    <source>
        <dbReference type="Proteomes" id="UP000887565"/>
    </source>
</evidence>
<dbReference type="Pfam" id="PF00780">
    <property type="entry name" value="CNH"/>
    <property type="match status" value="1"/>
</dbReference>
<dbReference type="AlphaFoldDB" id="A0A915KRP0"/>
<dbReference type="WBParaSite" id="nRc.2.0.1.t40760-RA">
    <property type="protein sequence ID" value="nRc.2.0.1.t40760-RA"/>
    <property type="gene ID" value="nRc.2.0.1.g40760"/>
</dbReference>
<dbReference type="PANTHER" id="PTHR15711">
    <property type="entry name" value="RAP GTPASE-ACTIVATING PROTEIN"/>
    <property type="match status" value="1"/>
</dbReference>
<dbReference type="InterPro" id="IPR035974">
    <property type="entry name" value="Rap/Ran-GAP_sf"/>
</dbReference>
<evidence type="ECO:0000313" key="4">
    <source>
        <dbReference type="WBParaSite" id="nRc.2.0.1.t40760-RA"/>
    </source>
</evidence>
<evidence type="ECO:0000259" key="2">
    <source>
        <dbReference type="PROSITE" id="PS50219"/>
    </source>
</evidence>